<dbReference type="EMBL" id="BMUU01000012">
    <property type="protein sequence ID" value="GGY56943.1"/>
    <property type="molecule type" value="Genomic_DNA"/>
</dbReference>
<dbReference type="GeneID" id="96293848"/>
<organism evidence="2 3">
    <name type="scientific">Streptomyces xanthochromogenes</name>
    <dbReference type="NCBI Taxonomy" id="67384"/>
    <lineage>
        <taxon>Bacteria</taxon>
        <taxon>Bacillati</taxon>
        <taxon>Actinomycetota</taxon>
        <taxon>Actinomycetes</taxon>
        <taxon>Kitasatosporales</taxon>
        <taxon>Streptomycetaceae</taxon>
        <taxon>Streptomyces</taxon>
    </lineage>
</organism>
<protein>
    <submittedName>
        <fullName evidence="2">Uncharacterized protein</fullName>
    </submittedName>
</protein>
<evidence type="ECO:0000313" key="2">
    <source>
        <dbReference type="EMBL" id="GGY56943.1"/>
    </source>
</evidence>
<evidence type="ECO:0000313" key="3">
    <source>
        <dbReference type="Proteomes" id="UP000600946"/>
    </source>
</evidence>
<comment type="caution">
    <text evidence="2">The sequence shown here is derived from an EMBL/GenBank/DDBJ whole genome shotgun (WGS) entry which is preliminary data.</text>
</comment>
<name>A0ABQ3AIF1_9ACTN</name>
<feature type="region of interest" description="Disordered" evidence="1">
    <location>
        <begin position="156"/>
        <end position="176"/>
    </location>
</feature>
<keyword evidence="3" id="KW-1185">Reference proteome</keyword>
<dbReference type="RefSeq" id="WP_190028695.1">
    <property type="nucleotide sequence ID" value="NZ_BMUU01000012.1"/>
</dbReference>
<proteinExistence type="predicted"/>
<sequence length="176" mass="18804">MSTVDVREITAWLAGPVPEAVPALREWERSPAAAPVIALGARFEAVRIADAVVHAAVSSTAHATLAWFLAEYLQGAVIRDSGLYYALVPTRTARDWQAPASRCLGRGAGLAIPHPTCRRGPRTHWVVPPEHVGDVCDPVRVADLARVGQERLLARPAPRRWPAPHAPAVLDGGAAT</sequence>
<accession>A0ABQ3AIF1</accession>
<dbReference type="Proteomes" id="UP000600946">
    <property type="component" value="Unassembled WGS sequence"/>
</dbReference>
<evidence type="ECO:0000256" key="1">
    <source>
        <dbReference type="SAM" id="MobiDB-lite"/>
    </source>
</evidence>
<reference evidence="3" key="1">
    <citation type="journal article" date="2019" name="Int. J. Syst. Evol. Microbiol.">
        <title>The Global Catalogue of Microorganisms (GCM) 10K type strain sequencing project: providing services to taxonomists for standard genome sequencing and annotation.</title>
        <authorList>
            <consortium name="The Broad Institute Genomics Platform"/>
            <consortium name="The Broad Institute Genome Sequencing Center for Infectious Disease"/>
            <person name="Wu L."/>
            <person name="Ma J."/>
        </authorList>
    </citation>
    <scope>NUCLEOTIDE SEQUENCE [LARGE SCALE GENOMIC DNA]</scope>
    <source>
        <strain evidence="3">JCM 4594</strain>
    </source>
</reference>
<gene>
    <name evidence="2" type="ORF">GCM10010326_59410</name>
</gene>